<reference evidence="2" key="1">
    <citation type="submission" date="2024-07" db="EMBL/GenBank/DDBJ databases">
        <title>Two chromosome-level genome assemblies of Korean endemic species Abeliophyllum distichum and Forsythia ovata (Oleaceae).</title>
        <authorList>
            <person name="Jang H."/>
        </authorList>
    </citation>
    <scope>NUCLEOTIDE SEQUENCE [LARGE SCALE GENOMIC DNA]</scope>
</reference>
<organism evidence="1 2">
    <name type="scientific">Abeliophyllum distichum</name>
    <dbReference type="NCBI Taxonomy" id="126358"/>
    <lineage>
        <taxon>Eukaryota</taxon>
        <taxon>Viridiplantae</taxon>
        <taxon>Streptophyta</taxon>
        <taxon>Embryophyta</taxon>
        <taxon>Tracheophyta</taxon>
        <taxon>Spermatophyta</taxon>
        <taxon>Magnoliopsida</taxon>
        <taxon>eudicotyledons</taxon>
        <taxon>Gunneridae</taxon>
        <taxon>Pentapetalae</taxon>
        <taxon>asterids</taxon>
        <taxon>lamiids</taxon>
        <taxon>Lamiales</taxon>
        <taxon>Oleaceae</taxon>
        <taxon>Forsythieae</taxon>
        <taxon>Abeliophyllum</taxon>
    </lineage>
</organism>
<comment type="caution">
    <text evidence="1">The sequence shown here is derived from an EMBL/GenBank/DDBJ whole genome shotgun (WGS) entry which is preliminary data.</text>
</comment>
<dbReference type="Proteomes" id="UP001604336">
    <property type="component" value="Unassembled WGS sequence"/>
</dbReference>
<proteinExistence type="predicted"/>
<accession>A0ABD1P378</accession>
<sequence length="170" mass="19318">MGKKAFPSRRIQSSHRFLYSYLVMTSPQSKTPPWYAPRNPPKAIANNSVIHKSWVIIGPMLQTKPNLRVSGLGCIPENIDEEETEASDGLNEDTREKRALGKDLLTLRVPVKRKKLGDGHEDLESSYVMNFYTAMKRSGHRDHSSVNQYLVIKAMENRYKINGSCLAHFS</sequence>
<dbReference type="EMBL" id="JBFOLK010000046">
    <property type="protein sequence ID" value="KAL2457793.1"/>
    <property type="molecule type" value="Genomic_DNA"/>
</dbReference>
<evidence type="ECO:0000313" key="2">
    <source>
        <dbReference type="Proteomes" id="UP001604336"/>
    </source>
</evidence>
<gene>
    <name evidence="1" type="ORF">Adt_46229</name>
</gene>
<keyword evidence="2" id="KW-1185">Reference proteome</keyword>
<evidence type="ECO:0000313" key="1">
    <source>
        <dbReference type="EMBL" id="KAL2457793.1"/>
    </source>
</evidence>
<name>A0ABD1P378_9LAMI</name>
<protein>
    <submittedName>
        <fullName evidence="1">Uncharacterized protein</fullName>
    </submittedName>
</protein>
<dbReference type="AlphaFoldDB" id="A0ABD1P378"/>